<keyword evidence="5 7" id="KW-0479">Metal-binding</keyword>
<feature type="binding site" evidence="8">
    <location>
        <position position="99"/>
    </location>
    <ligand>
        <name>Mn(2+)</name>
        <dbReference type="ChEBI" id="CHEBI:29035"/>
    </ligand>
</feature>
<feature type="binding site" evidence="7">
    <location>
        <position position="99"/>
    </location>
    <ligand>
        <name>oxalate</name>
        <dbReference type="ChEBI" id="CHEBI:30623"/>
    </ligand>
</feature>
<dbReference type="GO" id="GO:0030145">
    <property type="term" value="F:manganese ion binding"/>
    <property type="evidence" value="ECO:0007669"/>
    <property type="project" value="UniProtKB-UniRule"/>
</dbReference>
<evidence type="ECO:0000256" key="8">
    <source>
        <dbReference type="PIRSR" id="PIRSR601929-2"/>
    </source>
</evidence>
<evidence type="ECO:0000256" key="1">
    <source>
        <dbReference type="ARBA" id="ARBA00004271"/>
    </source>
</evidence>
<dbReference type="PROSITE" id="PS51257">
    <property type="entry name" value="PROKAR_LIPOPROTEIN"/>
    <property type="match status" value="1"/>
</dbReference>
<dbReference type="Pfam" id="PF00190">
    <property type="entry name" value="Cupin_1"/>
    <property type="match status" value="1"/>
</dbReference>
<dbReference type="CDD" id="cd02241">
    <property type="entry name" value="cupin_OxOx"/>
    <property type="match status" value="1"/>
</dbReference>
<evidence type="ECO:0000256" key="2">
    <source>
        <dbReference type="ARBA" id="ARBA00007456"/>
    </source>
</evidence>
<keyword evidence="6 7" id="KW-0464">Manganese</keyword>
<keyword evidence="3 9" id="KW-0052">Apoplast</keyword>
<dbReference type="GO" id="GO:0048046">
    <property type="term" value="C:apoplast"/>
    <property type="evidence" value="ECO:0007669"/>
    <property type="project" value="UniProtKB-SubCell"/>
</dbReference>
<dbReference type="InterPro" id="IPR019780">
    <property type="entry name" value="Germin_Mn-BS"/>
</dbReference>
<dbReference type="PRINTS" id="PR00325">
    <property type="entry name" value="GERMIN"/>
</dbReference>
<comment type="similarity">
    <text evidence="2 9">Belongs to the germin family.</text>
</comment>
<dbReference type="InterPro" id="IPR001929">
    <property type="entry name" value="Germin"/>
</dbReference>
<feature type="binding site" evidence="7">
    <location>
        <position position="104"/>
    </location>
    <ligand>
        <name>oxalate</name>
        <dbReference type="ChEBI" id="CHEBI:30623"/>
    </ligand>
</feature>
<evidence type="ECO:0000256" key="5">
    <source>
        <dbReference type="ARBA" id="ARBA00022723"/>
    </source>
</evidence>
<organism evidence="11 12">
    <name type="scientific">Klebsormidium nitens</name>
    <name type="common">Green alga</name>
    <name type="synonym">Ulothrix nitens</name>
    <dbReference type="NCBI Taxonomy" id="105231"/>
    <lineage>
        <taxon>Eukaryota</taxon>
        <taxon>Viridiplantae</taxon>
        <taxon>Streptophyta</taxon>
        <taxon>Klebsormidiophyceae</taxon>
        <taxon>Klebsormidiales</taxon>
        <taxon>Klebsormidiaceae</taxon>
        <taxon>Klebsormidium</taxon>
    </lineage>
</organism>
<keyword evidence="12" id="KW-1185">Reference proteome</keyword>
<dbReference type="STRING" id="105231.A0A1Y1HIP8"/>
<dbReference type="Gene3D" id="2.60.120.10">
    <property type="entry name" value="Jelly Rolls"/>
    <property type="match status" value="1"/>
</dbReference>
<dbReference type="Proteomes" id="UP000054558">
    <property type="component" value="Unassembled WGS sequence"/>
</dbReference>
<name>A0A1Y1HIP8_KLENI</name>
<reference evidence="11 12" key="1">
    <citation type="journal article" date="2014" name="Nat. Commun.">
        <title>Klebsormidium flaccidum genome reveals primary factors for plant terrestrial adaptation.</title>
        <authorList>
            <person name="Hori K."/>
            <person name="Maruyama F."/>
            <person name="Fujisawa T."/>
            <person name="Togashi T."/>
            <person name="Yamamoto N."/>
            <person name="Seo M."/>
            <person name="Sato S."/>
            <person name="Yamada T."/>
            <person name="Mori H."/>
            <person name="Tajima N."/>
            <person name="Moriyama T."/>
            <person name="Ikeuchi M."/>
            <person name="Watanabe M."/>
            <person name="Wada H."/>
            <person name="Kobayashi K."/>
            <person name="Saito M."/>
            <person name="Masuda T."/>
            <person name="Sasaki-Sekimoto Y."/>
            <person name="Mashiguchi K."/>
            <person name="Awai K."/>
            <person name="Shimojima M."/>
            <person name="Masuda S."/>
            <person name="Iwai M."/>
            <person name="Nobusawa T."/>
            <person name="Narise T."/>
            <person name="Kondo S."/>
            <person name="Saito H."/>
            <person name="Sato R."/>
            <person name="Murakawa M."/>
            <person name="Ihara Y."/>
            <person name="Oshima-Yamada Y."/>
            <person name="Ohtaka K."/>
            <person name="Satoh M."/>
            <person name="Sonobe K."/>
            <person name="Ishii M."/>
            <person name="Ohtani R."/>
            <person name="Kanamori-Sato M."/>
            <person name="Honoki R."/>
            <person name="Miyazaki D."/>
            <person name="Mochizuki H."/>
            <person name="Umetsu J."/>
            <person name="Higashi K."/>
            <person name="Shibata D."/>
            <person name="Kamiya Y."/>
            <person name="Sato N."/>
            <person name="Nakamura Y."/>
            <person name="Tabata S."/>
            <person name="Ida S."/>
            <person name="Kurokawa K."/>
            <person name="Ohta H."/>
        </authorList>
    </citation>
    <scope>NUCLEOTIDE SEQUENCE [LARGE SCALE GENOMIC DNA]</scope>
    <source>
        <strain evidence="11 12">NIES-2285</strain>
    </source>
</reference>
<dbReference type="SUPFAM" id="SSF51182">
    <property type="entry name" value="RmlC-like cupins"/>
    <property type="match status" value="1"/>
</dbReference>
<keyword evidence="4 9" id="KW-0964">Secreted</keyword>
<feature type="binding site" evidence="7">
    <location>
        <position position="94"/>
    </location>
    <ligand>
        <name>oxalate</name>
        <dbReference type="ChEBI" id="CHEBI:30623"/>
    </ligand>
</feature>
<dbReference type="OrthoDB" id="1921208at2759"/>
<evidence type="ECO:0000256" key="7">
    <source>
        <dbReference type="PIRSR" id="PIRSR601929-1"/>
    </source>
</evidence>
<dbReference type="PANTHER" id="PTHR31238">
    <property type="entry name" value="GERMIN-LIKE PROTEIN SUBFAMILY 3 MEMBER 3"/>
    <property type="match status" value="1"/>
</dbReference>
<dbReference type="InterPro" id="IPR011051">
    <property type="entry name" value="RmlC_Cupin_sf"/>
</dbReference>
<sequence length="230" mass="23574">MALSSRTALALLVLAAVAAVACASDADPLVDFVLSGANGAPVTGANFAFRGLNNVNVTSGQGSAAKSANAATFPALTSQGISYTFVNYAPCGQNPIHTHPRATEILYVIEGQLYVGFVDTNNTLFSTTLNVGDAFVFPRGLIHFQQNTNSNSGARALAALNSQNPGTQRIGSAIFLPSGIPTSISQVAFNAQASAIEAIKQNFPASGNAVGTANTGCGPSVTYPYGRKML</sequence>
<comment type="subcellular location">
    <subcellularLocation>
        <location evidence="1 9">Secreted</location>
        <location evidence="1 9">Extracellular space</location>
        <location evidence="1 9">Apoplast</location>
    </subcellularLocation>
</comment>
<evidence type="ECO:0000256" key="9">
    <source>
        <dbReference type="RuleBase" id="RU366015"/>
    </source>
</evidence>
<evidence type="ECO:0000256" key="6">
    <source>
        <dbReference type="ARBA" id="ARBA00023211"/>
    </source>
</evidence>
<dbReference type="EMBL" id="DF236952">
    <property type="protein sequence ID" value="GAQ77743.1"/>
    <property type="molecule type" value="Genomic_DNA"/>
</dbReference>
<protein>
    <recommendedName>
        <fullName evidence="9">Germin-like protein</fullName>
    </recommendedName>
</protein>
<evidence type="ECO:0000256" key="4">
    <source>
        <dbReference type="ARBA" id="ARBA00022525"/>
    </source>
</evidence>
<dbReference type="OMA" id="ARAFQIH"/>
<evidence type="ECO:0000259" key="10">
    <source>
        <dbReference type="SMART" id="SM00835"/>
    </source>
</evidence>
<proteinExistence type="inferred from homology"/>
<accession>A0A1Y1HIP8</accession>
<feature type="chain" id="PRO_5019617623" description="Germin-like protein" evidence="9">
    <location>
        <begin position="24"/>
        <end position="230"/>
    </location>
</feature>
<evidence type="ECO:0000313" key="11">
    <source>
        <dbReference type="EMBL" id="GAQ77743.1"/>
    </source>
</evidence>
<feature type="binding site" evidence="8">
    <location>
        <position position="104"/>
    </location>
    <ligand>
        <name>Mn(2+)</name>
        <dbReference type="ChEBI" id="CHEBI:29035"/>
    </ligand>
</feature>
<evidence type="ECO:0000256" key="3">
    <source>
        <dbReference type="ARBA" id="ARBA00022523"/>
    </source>
</evidence>
<feature type="signal peptide" evidence="9">
    <location>
        <begin position="1"/>
        <end position="23"/>
    </location>
</feature>
<dbReference type="PROSITE" id="PS00725">
    <property type="entry name" value="GERMIN"/>
    <property type="match status" value="1"/>
</dbReference>
<gene>
    <name evidence="11" type="ORF">KFL_000030220</name>
</gene>
<keyword evidence="9" id="KW-0732">Signal</keyword>
<dbReference type="InterPro" id="IPR006045">
    <property type="entry name" value="Cupin_1"/>
</dbReference>
<dbReference type="SMART" id="SM00835">
    <property type="entry name" value="Cupin_1"/>
    <property type="match status" value="1"/>
</dbReference>
<dbReference type="AlphaFoldDB" id="A0A1Y1HIP8"/>
<feature type="binding site" evidence="8">
    <location>
        <position position="97"/>
    </location>
    <ligand>
        <name>Mn(2+)</name>
        <dbReference type="ChEBI" id="CHEBI:29035"/>
    </ligand>
</feature>
<dbReference type="InterPro" id="IPR014710">
    <property type="entry name" value="RmlC-like_jellyroll"/>
</dbReference>
<evidence type="ECO:0000313" key="12">
    <source>
        <dbReference type="Proteomes" id="UP000054558"/>
    </source>
</evidence>
<feature type="binding site" evidence="8">
    <location>
        <position position="143"/>
    </location>
    <ligand>
        <name>Mn(2+)</name>
        <dbReference type="ChEBI" id="CHEBI:29035"/>
    </ligand>
</feature>
<feature type="domain" description="Cupin type-1" evidence="10">
    <location>
        <begin position="47"/>
        <end position="197"/>
    </location>
</feature>